<evidence type="ECO:0000313" key="2">
    <source>
        <dbReference type="EMBL" id="KAF4723305.1"/>
    </source>
</evidence>
<evidence type="ECO:0000313" key="3">
    <source>
        <dbReference type="Proteomes" id="UP000574390"/>
    </source>
</evidence>
<evidence type="ECO:0000256" key="1">
    <source>
        <dbReference type="SAM" id="MobiDB-lite"/>
    </source>
</evidence>
<feature type="compositionally biased region" description="Basic and acidic residues" evidence="1">
    <location>
        <begin position="258"/>
        <end position="275"/>
    </location>
</feature>
<feature type="non-terminal residue" evidence="2">
    <location>
        <position position="379"/>
    </location>
</feature>
<feature type="compositionally biased region" description="Low complexity" evidence="1">
    <location>
        <begin position="164"/>
        <end position="180"/>
    </location>
</feature>
<feature type="compositionally biased region" description="Basic and acidic residues" evidence="1">
    <location>
        <begin position="344"/>
        <end position="358"/>
    </location>
</feature>
<organism evidence="2 3">
    <name type="scientific">Perkinsus olseni</name>
    <name type="common">Perkinsus atlanticus</name>
    <dbReference type="NCBI Taxonomy" id="32597"/>
    <lineage>
        <taxon>Eukaryota</taxon>
        <taxon>Sar</taxon>
        <taxon>Alveolata</taxon>
        <taxon>Perkinsozoa</taxon>
        <taxon>Perkinsea</taxon>
        <taxon>Perkinsida</taxon>
        <taxon>Perkinsidae</taxon>
        <taxon>Perkinsus</taxon>
    </lineage>
</organism>
<sequence>CLPLLTNHLMVSLFSNDSSVHDGAPEADPYHFAMAPIDYSRWDNIDSESEGEVVADSTRIQSRAPAKEVKLQPPPPQSAVSSAEVTKTDDVAVDGLKPTNAGLGGGGGEEGKSCRPAAELLFNAVVKKKKKRKKTSKLIWYLESAVEEAHKLALARHPPPTPPTRSSLGSDEPPSSSSGLNEQHCFCSAGNDRTHAGQRLEDLPEIQLLPRSPERQAVFVCGREALEKRKKLQNKLPIRKREEASRADSPAPPGQGADGRESSRAEGRSSSEKKGLPGTDDDQVSKALVDGSLCAEKDGSPAAVEGRTDEEGVPELGEEGSLLAAMEVGTREEAVTERPPPMAADRRLTFDDIRDRDFSPSGLVTEAERVETQYENEEQ</sequence>
<feature type="region of interest" description="Disordered" evidence="1">
    <location>
        <begin position="64"/>
        <end position="87"/>
    </location>
</feature>
<feature type="region of interest" description="Disordered" evidence="1">
    <location>
        <begin position="231"/>
        <end position="379"/>
    </location>
</feature>
<feature type="non-terminal residue" evidence="2">
    <location>
        <position position="1"/>
    </location>
</feature>
<reference evidence="2 3" key="1">
    <citation type="submission" date="2020-04" db="EMBL/GenBank/DDBJ databases">
        <title>Perkinsus olseni comparative genomics.</title>
        <authorList>
            <person name="Bogema D.R."/>
        </authorList>
    </citation>
    <scope>NUCLEOTIDE SEQUENCE [LARGE SCALE GENOMIC DNA]</scope>
    <source>
        <strain evidence="2">ATCC PRA-205</strain>
    </source>
</reference>
<accession>A0A7J6RSD8</accession>
<proteinExistence type="predicted"/>
<dbReference type="EMBL" id="JABANM010020162">
    <property type="protein sequence ID" value="KAF4723305.1"/>
    <property type="molecule type" value="Genomic_DNA"/>
</dbReference>
<dbReference type="AlphaFoldDB" id="A0A7J6RSD8"/>
<comment type="caution">
    <text evidence="2">The sequence shown here is derived from an EMBL/GenBank/DDBJ whole genome shotgun (WGS) entry which is preliminary data.</text>
</comment>
<feature type="region of interest" description="Disordered" evidence="1">
    <location>
        <begin position="94"/>
        <end position="113"/>
    </location>
</feature>
<name>A0A7J6RSD8_PEROL</name>
<dbReference type="Proteomes" id="UP000574390">
    <property type="component" value="Unassembled WGS sequence"/>
</dbReference>
<gene>
    <name evidence="2" type="ORF">FOZ62_007498</name>
</gene>
<protein>
    <submittedName>
        <fullName evidence="2">Uncharacterized protein</fullName>
    </submittedName>
</protein>
<feature type="region of interest" description="Disordered" evidence="1">
    <location>
        <begin position="155"/>
        <end position="190"/>
    </location>
</feature>